<feature type="transmembrane region" description="Helical" evidence="2">
    <location>
        <begin position="38"/>
        <end position="58"/>
    </location>
</feature>
<dbReference type="AlphaFoldDB" id="A0A1M6YUV5"/>
<evidence type="ECO:0000313" key="4">
    <source>
        <dbReference type="Proteomes" id="UP000184363"/>
    </source>
</evidence>
<sequence>MDSSDAGAALAAPRGVHRADRPTSTTFPHVTLSVPETILFLGVGPVVIYAVVAALVAVPKLRRRPKYRPGDPWNFKPLWWTANPAGAQLPAATEHPRTGDKGGARGNW</sequence>
<keyword evidence="4" id="KW-1185">Reference proteome</keyword>
<dbReference type="STRING" id="1848.SAMN05443637_12182"/>
<accession>A0A1M6YUV5</accession>
<keyword evidence="2" id="KW-0812">Transmembrane</keyword>
<feature type="compositionally biased region" description="Basic and acidic residues" evidence="1">
    <location>
        <begin position="94"/>
        <end position="108"/>
    </location>
</feature>
<feature type="region of interest" description="Disordered" evidence="1">
    <location>
        <begin position="1"/>
        <end position="27"/>
    </location>
</feature>
<protein>
    <submittedName>
        <fullName evidence="3">Uncharacterized protein</fullName>
    </submittedName>
</protein>
<evidence type="ECO:0000256" key="2">
    <source>
        <dbReference type="SAM" id="Phobius"/>
    </source>
</evidence>
<name>A0A1M6YUV5_PSETH</name>
<dbReference type="EMBL" id="FRAP01000021">
    <property type="protein sequence ID" value="SHL21910.1"/>
    <property type="molecule type" value="Genomic_DNA"/>
</dbReference>
<gene>
    <name evidence="3" type="ORF">SAMN05443637_12182</name>
</gene>
<feature type="region of interest" description="Disordered" evidence="1">
    <location>
        <begin position="88"/>
        <end position="108"/>
    </location>
</feature>
<evidence type="ECO:0000256" key="1">
    <source>
        <dbReference type="SAM" id="MobiDB-lite"/>
    </source>
</evidence>
<reference evidence="3 4" key="1">
    <citation type="submission" date="2016-11" db="EMBL/GenBank/DDBJ databases">
        <authorList>
            <person name="Jaros S."/>
            <person name="Januszkiewicz K."/>
            <person name="Wedrychowicz H."/>
        </authorList>
    </citation>
    <scope>NUCLEOTIDE SEQUENCE [LARGE SCALE GENOMIC DNA]</scope>
    <source>
        <strain evidence="3 4">DSM 43832</strain>
    </source>
</reference>
<keyword evidence="2" id="KW-1133">Transmembrane helix</keyword>
<organism evidence="3 4">
    <name type="scientific">Pseudonocardia thermophila</name>
    <dbReference type="NCBI Taxonomy" id="1848"/>
    <lineage>
        <taxon>Bacteria</taxon>
        <taxon>Bacillati</taxon>
        <taxon>Actinomycetota</taxon>
        <taxon>Actinomycetes</taxon>
        <taxon>Pseudonocardiales</taxon>
        <taxon>Pseudonocardiaceae</taxon>
        <taxon>Pseudonocardia</taxon>
    </lineage>
</organism>
<evidence type="ECO:0000313" key="3">
    <source>
        <dbReference type="EMBL" id="SHL21910.1"/>
    </source>
</evidence>
<dbReference type="Proteomes" id="UP000184363">
    <property type="component" value="Unassembled WGS sequence"/>
</dbReference>
<proteinExistence type="predicted"/>
<keyword evidence="2" id="KW-0472">Membrane</keyword>